<feature type="transmembrane region" description="Helical" evidence="6">
    <location>
        <begin position="290"/>
        <end position="313"/>
    </location>
</feature>
<evidence type="ECO:0000256" key="2">
    <source>
        <dbReference type="ARBA" id="ARBA00022692"/>
    </source>
</evidence>
<dbReference type="PANTHER" id="PTHR22950">
    <property type="entry name" value="AMINO ACID TRANSPORTER"/>
    <property type="match status" value="1"/>
</dbReference>
<accession>A0A2J8A4Z9</accession>
<feature type="transmembrane region" description="Helical" evidence="6">
    <location>
        <begin position="96"/>
        <end position="117"/>
    </location>
</feature>
<protein>
    <recommendedName>
        <fullName evidence="7">Amino acid transporter transmembrane domain-containing protein</fullName>
    </recommendedName>
</protein>
<keyword evidence="4 6" id="KW-1133">Transmembrane helix</keyword>
<dbReference type="EMBL" id="PGGS01000171">
    <property type="protein sequence ID" value="PNH07612.1"/>
    <property type="molecule type" value="Genomic_DNA"/>
</dbReference>
<evidence type="ECO:0000313" key="9">
    <source>
        <dbReference type="Proteomes" id="UP000236333"/>
    </source>
</evidence>
<keyword evidence="9" id="KW-1185">Reference proteome</keyword>
<evidence type="ECO:0000256" key="1">
    <source>
        <dbReference type="ARBA" id="ARBA00004141"/>
    </source>
</evidence>
<dbReference type="AlphaFoldDB" id="A0A2J8A4Z9"/>
<evidence type="ECO:0000256" key="6">
    <source>
        <dbReference type="SAM" id="Phobius"/>
    </source>
</evidence>
<dbReference type="InterPro" id="IPR013057">
    <property type="entry name" value="AA_transpt_TM"/>
</dbReference>
<evidence type="ECO:0000256" key="5">
    <source>
        <dbReference type="ARBA" id="ARBA00023136"/>
    </source>
</evidence>
<keyword evidence="3" id="KW-0813">Transport</keyword>
<dbReference type="Pfam" id="PF01490">
    <property type="entry name" value="Aa_trans"/>
    <property type="match status" value="1"/>
</dbReference>
<keyword evidence="5 6" id="KW-0472">Membrane</keyword>
<name>A0A2J8A4Z9_9CHLO</name>
<evidence type="ECO:0000313" key="8">
    <source>
        <dbReference type="EMBL" id="PNH07612.1"/>
    </source>
</evidence>
<dbReference type="GO" id="GO:0016020">
    <property type="term" value="C:membrane"/>
    <property type="evidence" value="ECO:0007669"/>
    <property type="project" value="UniProtKB-SubCell"/>
</dbReference>
<feature type="transmembrane region" description="Helical" evidence="6">
    <location>
        <begin position="229"/>
        <end position="250"/>
    </location>
</feature>
<dbReference type="GO" id="GO:0015179">
    <property type="term" value="F:L-amino acid transmembrane transporter activity"/>
    <property type="evidence" value="ECO:0007669"/>
    <property type="project" value="TreeGrafter"/>
</dbReference>
<dbReference type="OrthoDB" id="40134at2759"/>
<comment type="caution">
    <text evidence="8">The sequence shown here is derived from an EMBL/GenBank/DDBJ whole genome shotgun (WGS) entry which is preliminary data.</text>
</comment>
<feature type="domain" description="Amino acid transporter transmembrane" evidence="7">
    <location>
        <begin position="96"/>
        <end position="311"/>
    </location>
</feature>
<comment type="subcellular location">
    <subcellularLocation>
        <location evidence="1">Membrane</location>
        <topology evidence="1">Multi-pass membrane protein</topology>
    </subcellularLocation>
</comment>
<feature type="transmembrane region" description="Helical" evidence="6">
    <location>
        <begin position="170"/>
        <end position="193"/>
    </location>
</feature>
<evidence type="ECO:0000256" key="4">
    <source>
        <dbReference type="ARBA" id="ARBA00022989"/>
    </source>
</evidence>
<dbReference type="PANTHER" id="PTHR22950:SF461">
    <property type="entry name" value="AMINO ACID TRANSPORTER TRANSMEMBRANE DOMAIN-CONTAINING PROTEIN"/>
    <property type="match status" value="1"/>
</dbReference>
<proteinExistence type="predicted"/>
<dbReference type="Proteomes" id="UP000236333">
    <property type="component" value="Unassembled WGS sequence"/>
</dbReference>
<feature type="transmembrane region" description="Helical" evidence="6">
    <location>
        <begin position="256"/>
        <end position="278"/>
    </location>
</feature>
<evidence type="ECO:0000256" key="3">
    <source>
        <dbReference type="ARBA" id="ARBA00022970"/>
    </source>
</evidence>
<evidence type="ECO:0000259" key="7">
    <source>
        <dbReference type="Pfam" id="PF01490"/>
    </source>
</evidence>
<keyword evidence="2 6" id="KW-0812">Transmembrane</keyword>
<reference evidence="8 9" key="1">
    <citation type="journal article" date="2017" name="Mol. Biol. Evol.">
        <title>The 4-celled Tetrabaena socialis nuclear genome reveals the essential components for genetic control of cell number at the origin of multicellularity in the volvocine lineage.</title>
        <authorList>
            <person name="Featherston J."/>
            <person name="Arakaki Y."/>
            <person name="Hanschen E.R."/>
            <person name="Ferris P.J."/>
            <person name="Michod R.E."/>
            <person name="Olson B.J.S.C."/>
            <person name="Nozaki H."/>
            <person name="Durand P.M."/>
        </authorList>
    </citation>
    <scope>NUCLEOTIDE SEQUENCE [LARGE SCALE GENOMIC DNA]</scope>
    <source>
        <strain evidence="8 9">NIES-571</strain>
    </source>
</reference>
<feature type="transmembrane region" description="Helical" evidence="6">
    <location>
        <begin position="20"/>
        <end position="40"/>
    </location>
</feature>
<gene>
    <name evidence="8" type="ORF">TSOC_005908</name>
</gene>
<feature type="transmembrane region" description="Helical" evidence="6">
    <location>
        <begin position="129"/>
        <end position="150"/>
    </location>
</feature>
<sequence>MSCNYGRSGDEAVVRYLTQLSSFFLAGTFSQLVALAIVVYDLVAHAGPPAGAGGDNALLPSQAGGGAGLYGVGGGAELYGSSMVTNELLSGQWTPAAMAILNMVFAYGGQFAFLELLTSMKSPPRFSRAVALCTGIMTALYGGLGAVGYWSKGSSMRGIVVFNMSPGPAAQVAAGLIFLQAVAQYLVNLNVWTHNLLVLLSRRNQPANQNWAEADAPAASTGDHKSSHWLLATVFVTLYSGIVAVVIPFFCTLVGLVTSVTYLTCAYTLPAWFALTLLRAQLGPVERGFLIALIPITLALSAVGLTASVWTYVADIGGGGEGMRRL</sequence>
<keyword evidence="3" id="KW-0029">Amino-acid transport</keyword>
<organism evidence="8 9">
    <name type="scientific">Tetrabaena socialis</name>
    <dbReference type="NCBI Taxonomy" id="47790"/>
    <lineage>
        <taxon>Eukaryota</taxon>
        <taxon>Viridiplantae</taxon>
        <taxon>Chlorophyta</taxon>
        <taxon>core chlorophytes</taxon>
        <taxon>Chlorophyceae</taxon>
        <taxon>CS clade</taxon>
        <taxon>Chlamydomonadales</taxon>
        <taxon>Tetrabaenaceae</taxon>
        <taxon>Tetrabaena</taxon>
    </lineage>
</organism>